<accession>A0A6I4XCC2</accession>
<dbReference type="CDD" id="cd05827">
    <property type="entry name" value="Sortase_C"/>
    <property type="match status" value="1"/>
</dbReference>
<dbReference type="RefSeq" id="WP_029487124.1">
    <property type="nucleotide sequence ID" value="NZ_BTSN01000003.1"/>
</dbReference>
<evidence type="ECO:0000256" key="3">
    <source>
        <dbReference type="SAM" id="Phobius"/>
    </source>
</evidence>
<dbReference type="InterPro" id="IPR023365">
    <property type="entry name" value="Sortase_dom-sf"/>
</dbReference>
<dbReference type="Proteomes" id="UP000439965">
    <property type="component" value="Unassembled WGS sequence"/>
</dbReference>
<dbReference type="NCBIfam" id="NF033745">
    <property type="entry name" value="class_C_sortase"/>
    <property type="match status" value="1"/>
</dbReference>
<evidence type="ECO:0000256" key="1">
    <source>
        <dbReference type="ARBA" id="ARBA00022801"/>
    </source>
</evidence>
<feature type="active site" description="Acyl-thioester intermediate" evidence="2">
    <location>
        <position position="214"/>
    </location>
</feature>
<organism evidence="4 5">
    <name type="scientific">Enterococcus gallinarum</name>
    <dbReference type="NCBI Taxonomy" id="1353"/>
    <lineage>
        <taxon>Bacteria</taxon>
        <taxon>Bacillati</taxon>
        <taxon>Bacillota</taxon>
        <taxon>Bacilli</taxon>
        <taxon>Lactobacillales</taxon>
        <taxon>Enterococcaceae</taxon>
        <taxon>Enterococcus</taxon>
    </lineage>
</organism>
<evidence type="ECO:0000313" key="4">
    <source>
        <dbReference type="EMBL" id="MXS25223.1"/>
    </source>
</evidence>
<dbReference type="NCBIfam" id="TIGR01076">
    <property type="entry name" value="sortase_fam"/>
    <property type="match status" value="1"/>
</dbReference>
<evidence type="ECO:0000256" key="2">
    <source>
        <dbReference type="PIRSR" id="PIRSR605754-1"/>
    </source>
</evidence>
<dbReference type="Pfam" id="PF04203">
    <property type="entry name" value="Sortase"/>
    <property type="match status" value="1"/>
</dbReference>
<dbReference type="InterPro" id="IPR042002">
    <property type="entry name" value="Sortase_C"/>
</dbReference>
<keyword evidence="3" id="KW-0812">Transmembrane</keyword>
<evidence type="ECO:0000313" key="5">
    <source>
        <dbReference type="Proteomes" id="UP000439965"/>
    </source>
</evidence>
<keyword evidence="1" id="KW-0378">Hydrolase</keyword>
<dbReference type="GO" id="GO:0016787">
    <property type="term" value="F:hydrolase activity"/>
    <property type="evidence" value="ECO:0007669"/>
    <property type="project" value="UniProtKB-KW"/>
</dbReference>
<reference evidence="4 5" key="1">
    <citation type="submission" date="2019-04" db="EMBL/GenBank/DDBJ databases">
        <title>Step-wise assembly of the neonatal virome modulated by breast feeding.</title>
        <authorList>
            <person name="Liang G."/>
            <person name="Bushman F."/>
        </authorList>
    </citation>
    <scope>NUCLEOTIDE SEQUENCE [LARGE SCALE GENOMIC DNA]</scope>
    <source>
        <strain evidence="4 5">E3404</strain>
    </source>
</reference>
<protein>
    <submittedName>
        <fullName evidence="4">Class C sortase</fullName>
    </submittedName>
</protein>
<dbReference type="InterPro" id="IPR005754">
    <property type="entry name" value="Sortase"/>
</dbReference>
<gene>
    <name evidence="4" type="ORF">GTI89_03905</name>
</gene>
<proteinExistence type="predicted"/>
<feature type="active site" description="Proton donor/acceptor" evidence="2">
    <location>
        <position position="152"/>
    </location>
</feature>
<comment type="caution">
    <text evidence="4">The sequence shown here is derived from an EMBL/GenBank/DDBJ whole genome shotgun (WGS) entry which is preliminary data.</text>
</comment>
<dbReference type="AlphaFoldDB" id="A0A6I4XCC2"/>
<keyword evidence="3" id="KW-0472">Membrane</keyword>
<name>A0A6I4XCC2_ENTGA</name>
<sequence length="285" mass="32228">MKQKRGHQIVDRLMILLLLIGVGIFSYPFISDALNNYLDQQIIAHYQTEANQENAAAMAKLQAQIDKNQQLAKEGGSPGLDPFSEAEKISKKPDKSYFESHTIGVLTIPKINVRVPIFDKTNSALLEKGSSLLEGTSFPTGGKNTHAVISGHRGLPQAKLFTDLPELQEGDEFYLEVYGETLVYQVDQIKTVVPTDTQDLQIESGKDLVTLLTCTPYMINSHRLLVRGHRIPYHPKVTDDIKKVKQQQQQFLWILIFTACGFLVFCIWWYKRRKKKTGNPPVSSR</sequence>
<dbReference type="Gene3D" id="2.40.260.10">
    <property type="entry name" value="Sortase"/>
    <property type="match status" value="1"/>
</dbReference>
<feature type="transmembrane region" description="Helical" evidence="3">
    <location>
        <begin position="12"/>
        <end position="30"/>
    </location>
</feature>
<dbReference type="EMBL" id="WVTI01000002">
    <property type="protein sequence ID" value="MXS25223.1"/>
    <property type="molecule type" value="Genomic_DNA"/>
</dbReference>
<feature type="transmembrane region" description="Helical" evidence="3">
    <location>
        <begin position="251"/>
        <end position="270"/>
    </location>
</feature>
<dbReference type="SUPFAM" id="SSF63817">
    <property type="entry name" value="Sortase"/>
    <property type="match status" value="1"/>
</dbReference>
<keyword evidence="3" id="KW-1133">Transmembrane helix</keyword>